<evidence type="ECO:0000259" key="8">
    <source>
        <dbReference type="SMART" id="SM00014"/>
    </source>
</evidence>
<keyword evidence="2" id="KW-1003">Cell membrane</keyword>
<evidence type="ECO:0000256" key="3">
    <source>
        <dbReference type="ARBA" id="ARBA00022692"/>
    </source>
</evidence>
<dbReference type="PANTHER" id="PTHR14969:SF62">
    <property type="entry name" value="DECAPRENYLPHOSPHORYL-5-PHOSPHORIBOSE PHOSPHATASE RV3807C-RELATED"/>
    <property type="match status" value="1"/>
</dbReference>
<keyword evidence="5" id="KW-1133">Transmembrane helix</keyword>
<gene>
    <name evidence="9" type="ORF">GCM10010307_00070</name>
</gene>
<keyword evidence="6" id="KW-0472">Membrane</keyword>
<name>A0ABN3Q5X8_9ACTN</name>
<evidence type="ECO:0000256" key="1">
    <source>
        <dbReference type="ARBA" id="ARBA00004651"/>
    </source>
</evidence>
<dbReference type="CDD" id="cd01610">
    <property type="entry name" value="PAP2_like"/>
    <property type="match status" value="1"/>
</dbReference>
<feature type="region of interest" description="Disordered" evidence="7">
    <location>
        <begin position="90"/>
        <end position="109"/>
    </location>
</feature>
<dbReference type="InterPro" id="IPR036938">
    <property type="entry name" value="PAP2/HPO_sf"/>
</dbReference>
<dbReference type="Pfam" id="PF01569">
    <property type="entry name" value="PAP2"/>
    <property type="match status" value="1"/>
</dbReference>
<evidence type="ECO:0000256" key="4">
    <source>
        <dbReference type="ARBA" id="ARBA00022801"/>
    </source>
</evidence>
<feature type="domain" description="Phosphatidic acid phosphatase type 2/haloperoxidase" evidence="8">
    <location>
        <begin position="61"/>
        <end position="175"/>
    </location>
</feature>
<evidence type="ECO:0000256" key="5">
    <source>
        <dbReference type="ARBA" id="ARBA00022989"/>
    </source>
</evidence>
<keyword evidence="10" id="KW-1185">Reference proteome</keyword>
<dbReference type="SMART" id="SM00014">
    <property type="entry name" value="acidPPc"/>
    <property type="match status" value="1"/>
</dbReference>
<dbReference type="Gene3D" id="1.20.144.10">
    <property type="entry name" value="Phosphatidic acid phosphatase type 2/haloperoxidase"/>
    <property type="match status" value="1"/>
</dbReference>
<keyword evidence="3" id="KW-0812">Transmembrane</keyword>
<evidence type="ECO:0000256" key="7">
    <source>
        <dbReference type="SAM" id="MobiDB-lite"/>
    </source>
</evidence>
<evidence type="ECO:0000313" key="9">
    <source>
        <dbReference type="EMBL" id="GAA2618220.1"/>
    </source>
</evidence>
<organism evidence="9 10">
    <name type="scientific">Streptomyces vastus</name>
    <dbReference type="NCBI Taxonomy" id="285451"/>
    <lineage>
        <taxon>Bacteria</taxon>
        <taxon>Bacillati</taxon>
        <taxon>Actinomycetota</taxon>
        <taxon>Actinomycetes</taxon>
        <taxon>Kitasatosporales</taxon>
        <taxon>Streptomycetaceae</taxon>
        <taxon>Streptomyces</taxon>
    </lineage>
</organism>
<dbReference type="EMBL" id="BAAASJ010000001">
    <property type="protein sequence ID" value="GAA2618220.1"/>
    <property type="molecule type" value="Genomic_DNA"/>
</dbReference>
<proteinExistence type="predicted"/>
<sequence>MGLVMGTMADLRGGDRRLARWSIGWRPPWVRRVVPAVEEAAEHTKLWWAAAGLMAAVGGWRGRTAAVAGVVSMATAQVLSNAVVKQLSRRRRPPREWVPPEDLKGRPASSSFPSGHTAAAFAFAGAVTPVWPAAGAACGMSAVMVAAERVHSGAHYPSDVAAGGVIGLAAAALVRAAPHLPWRRVL</sequence>
<dbReference type="InterPro" id="IPR000326">
    <property type="entry name" value="PAP2/HPO"/>
</dbReference>
<reference evidence="9 10" key="1">
    <citation type="journal article" date="2019" name="Int. J. Syst. Evol. Microbiol.">
        <title>The Global Catalogue of Microorganisms (GCM) 10K type strain sequencing project: providing services to taxonomists for standard genome sequencing and annotation.</title>
        <authorList>
            <consortium name="The Broad Institute Genomics Platform"/>
            <consortium name="The Broad Institute Genome Sequencing Center for Infectious Disease"/>
            <person name="Wu L."/>
            <person name="Ma J."/>
        </authorList>
    </citation>
    <scope>NUCLEOTIDE SEQUENCE [LARGE SCALE GENOMIC DNA]</scope>
    <source>
        <strain evidence="9 10">JCM 4524</strain>
    </source>
</reference>
<comment type="caution">
    <text evidence="9">The sequence shown here is derived from an EMBL/GenBank/DDBJ whole genome shotgun (WGS) entry which is preliminary data.</text>
</comment>
<comment type="subcellular location">
    <subcellularLocation>
        <location evidence="1">Cell membrane</location>
        <topology evidence="1">Multi-pass membrane protein</topology>
    </subcellularLocation>
</comment>
<keyword evidence="4" id="KW-0378">Hydrolase</keyword>
<accession>A0ABN3Q5X8</accession>
<protein>
    <recommendedName>
        <fullName evidence="8">Phosphatidic acid phosphatase type 2/haloperoxidase domain-containing protein</fullName>
    </recommendedName>
</protein>
<dbReference type="PANTHER" id="PTHR14969">
    <property type="entry name" value="SPHINGOSINE-1-PHOSPHATE PHOSPHOHYDROLASE"/>
    <property type="match status" value="1"/>
</dbReference>
<dbReference type="SUPFAM" id="SSF48317">
    <property type="entry name" value="Acid phosphatase/Vanadium-dependent haloperoxidase"/>
    <property type="match status" value="1"/>
</dbReference>
<evidence type="ECO:0000256" key="6">
    <source>
        <dbReference type="ARBA" id="ARBA00023136"/>
    </source>
</evidence>
<evidence type="ECO:0000256" key="2">
    <source>
        <dbReference type="ARBA" id="ARBA00022475"/>
    </source>
</evidence>
<evidence type="ECO:0000313" key="10">
    <source>
        <dbReference type="Proteomes" id="UP001500151"/>
    </source>
</evidence>
<dbReference type="Proteomes" id="UP001500151">
    <property type="component" value="Unassembled WGS sequence"/>
</dbReference>